<reference evidence="4 5" key="1">
    <citation type="submission" date="2018-07" db="EMBL/GenBank/DDBJ databases">
        <title>Rhodosalinus sp. strain E84T genomic sequence and assembly.</title>
        <authorList>
            <person name="Liu Z.-W."/>
            <person name="Lu D.-C."/>
        </authorList>
    </citation>
    <scope>NUCLEOTIDE SEQUENCE [LARGE SCALE GENOMIC DNA]</scope>
    <source>
        <strain evidence="4 5">E84</strain>
    </source>
</reference>
<dbReference type="PROSITE" id="PS50222">
    <property type="entry name" value="EF_HAND_2"/>
    <property type="match status" value="2"/>
</dbReference>
<dbReference type="InterPro" id="IPR002048">
    <property type="entry name" value="EF_hand_dom"/>
</dbReference>
<evidence type="ECO:0000259" key="3">
    <source>
        <dbReference type="PROSITE" id="PS50222"/>
    </source>
</evidence>
<dbReference type="Proteomes" id="UP000253370">
    <property type="component" value="Unassembled WGS sequence"/>
</dbReference>
<dbReference type="AlphaFoldDB" id="A0A365U5L0"/>
<evidence type="ECO:0000256" key="1">
    <source>
        <dbReference type="SAM" id="MobiDB-lite"/>
    </source>
</evidence>
<dbReference type="OrthoDB" id="5470953at2"/>
<dbReference type="EMBL" id="QNTQ01000016">
    <property type="protein sequence ID" value="RBI83456.1"/>
    <property type="molecule type" value="Genomic_DNA"/>
</dbReference>
<evidence type="ECO:0000313" key="5">
    <source>
        <dbReference type="Proteomes" id="UP000253370"/>
    </source>
</evidence>
<comment type="caution">
    <text evidence="4">The sequence shown here is derived from an EMBL/GenBank/DDBJ whole genome shotgun (WGS) entry which is preliminary data.</text>
</comment>
<feature type="chain" id="PRO_5016809473" evidence="2">
    <location>
        <begin position="24"/>
        <end position="214"/>
    </location>
</feature>
<proteinExistence type="predicted"/>
<sequence length="214" mass="21965">MTLRGKMAASAVAVLLASGAALADSGPHHGDARGAGMGGGHDMMEMIMRMHGMMGVDGAMPGMGMGVMGMPGGMGMMGPGGPMMGGMTGSPGMGMMADLDADGDGVVTPEEARTGLGSLLSEYDADGDGTLSIAEFETLHSALIRETMVDRFQHLDADGDGRITAEEMQAPAAQMQRMQGLRERMMNEGGYAPGQMMPGGGRMMDEGGPRMQGN</sequence>
<dbReference type="InterPro" id="IPR018247">
    <property type="entry name" value="EF_Hand_1_Ca_BS"/>
</dbReference>
<dbReference type="PROSITE" id="PS00018">
    <property type="entry name" value="EF_HAND_1"/>
    <property type="match status" value="2"/>
</dbReference>
<dbReference type="GO" id="GO:0005509">
    <property type="term" value="F:calcium ion binding"/>
    <property type="evidence" value="ECO:0007669"/>
    <property type="project" value="InterPro"/>
</dbReference>
<dbReference type="Gene3D" id="1.10.238.10">
    <property type="entry name" value="EF-hand"/>
    <property type="match status" value="2"/>
</dbReference>
<protein>
    <submittedName>
        <fullName evidence="4">Calcium-binding protein</fullName>
    </submittedName>
</protein>
<dbReference type="InterPro" id="IPR011992">
    <property type="entry name" value="EF-hand-dom_pair"/>
</dbReference>
<feature type="domain" description="EF-hand" evidence="3">
    <location>
        <begin position="111"/>
        <end position="146"/>
    </location>
</feature>
<organism evidence="4 5">
    <name type="scientific">Rhodosalinus halophilus</name>
    <dbReference type="NCBI Taxonomy" id="2259333"/>
    <lineage>
        <taxon>Bacteria</taxon>
        <taxon>Pseudomonadati</taxon>
        <taxon>Pseudomonadota</taxon>
        <taxon>Alphaproteobacteria</taxon>
        <taxon>Rhodobacterales</taxon>
        <taxon>Paracoccaceae</taxon>
        <taxon>Rhodosalinus</taxon>
    </lineage>
</organism>
<name>A0A365U5L0_9RHOB</name>
<feature type="region of interest" description="Disordered" evidence="1">
    <location>
        <begin position="191"/>
        <end position="214"/>
    </location>
</feature>
<dbReference type="SMART" id="SM00054">
    <property type="entry name" value="EFh"/>
    <property type="match status" value="3"/>
</dbReference>
<dbReference type="SUPFAM" id="SSF47473">
    <property type="entry name" value="EF-hand"/>
    <property type="match status" value="1"/>
</dbReference>
<evidence type="ECO:0000256" key="2">
    <source>
        <dbReference type="SAM" id="SignalP"/>
    </source>
</evidence>
<feature type="signal peptide" evidence="2">
    <location>
        <begin position="1"/>
        <end position="23"/>
    </location>
</feature>
<gene>
    <name evidence="4" type="ORF">DRV85_15445</name>
</gene>
<accession>A0A365U5L0</accession>
<evidence type="ECO:0000313" key="4">
    <source>
        <dbReference type="EMBL" id="RBI83456.1"/>
    </source>
</evidence>
<feature type="domain" description="EF-hand" evidence="3">
    <location>
        <begin position="152"/>
        <end position="178"/>
    </location>
</feature>
<keyword evidence="5" id="KW-1185">Reference proteome</keyword>
<dbReference type="Pfam" id="PF13202">
    <property type="entry name" value="EF-hand_5"/>
    <property type="match status" value="3"/>
</dbReference>
<keyword evidence="2" id="KW-0732">Signal</keyword>